<organism evidence="1 2">
    <name type="scientific">Kibdelosporangium lantanae</name>
    <dbReference type="NCBI Taxonomy" id="1497396"/>
    <lineage>
        <taxon>Bacteria</taxon>
        <taxon>Bacillati</taxon>
        <taxon>Actinomycetota</taxon>
        <taxon>Actinomycetes</taxon>
        <taxon>Pseudonocardiales</taxon>
        <taxon>Pseudonocardiaceae</taxon>
        <taxon>Kibdelosporangium</taxon>
    </lineage>
</organism>
<dbReference type="InterPro" id="IPR038468">
    <property type="entry name" value="MmpS_C"/>
</dbReference>
<evidence type="ECO:0000313" key="1">
    <source>
        <dbReference type="EMBL" id="MFD1048353.1"/>
    </source>
</evidence>
<sequence length="125" mass="12943">MNVKIVAVAAVVLGVTACSNPSGKSWAITYEVTGQSEGPLAEVTYANSPNRYEDKVADHKVTGPVGTPWKEAVVITAGQKAQVTATPTGNLKLTCRILLDGRKVLATATASTAGKPVTCEKVTDS</sequence>
<comment type="caution">
    <text evidence="1">The sequence shown here is derived from an EMBL/GenBank/DDBJ whole genome shotgun (WGS) entry which is preliminary data.</text>
</comment>
<evidence type="ECO:0008006" key="3">
    <source>
        <dbReference type="Google" id="ProtNLM"/>
    </source>
</evidence>
<gene>
    <name evidence="1" type="ORF">ACFQ1S_23865</name>
</gene>
<dbReference type="Proteomes" id="UP001597045">
    <property type="component" value="Unassembled WGS sequence"/>
</dbReference>
<dbReference type="EMBL" id="JBHTIS010001542">
    <property type="protein sequence ID" value="MFD1048353.1"/>
    <property type="molecule type" value="Genomic_DNA"/>
</dbReference>
<dbReference type="PROSITE" id="PS51257">
    <property type="entry name" value="PROKAR_LIPOPROTEIN"/>
    <property type="match status" value="1"/>
</dbReference>
<proteinExistence type="predicted"/>
<keyword evidence="2" id="KW-1185">Reference proteome</keyword>
<accession>A0ABW3MCE8</accession>
<dbReference type="Gene3D" id="2.60.40.2880">
    <property type="entry name" value="MmpS1-5, C-terminal soluble domain"/>
    <property type="match status" value="1"/>
</dbReference>
<protein>
    <recommendedName>
        <fullName evidence="3">Mycobacterium membrane protein</fullName>
    </recommendedName>
</protein>
<name>A0ABW3MCE8_9PSEU</name>
<evidence type="ECO:0000313" key="2">
    <source>
        <dbReference type="Proteomes" id="UP001597045"/>
    </source>
</evidence>
<reference evidence="2" key="1">
    <citation type="journal article" date="2019" name="Int. J. Syst. Evol. Microbiol.">
        <title>The Global Catalogue of Microorganisms (GCM) 10K type strain sequencing project: providing services to taxonomists for standard genome sequencing and annotation.</title>
        <authorList>
            <consortium name="The Broad Institute Genomics Platform"/>
            <consortium name="The Broad Institute Genome Sequencing Center for Infectious Disease"/>
            <person name="Wu L."/>
            <person name="Ma J."/>
        </authorList>
    </citation>
    <scope>NUCLEOTIDE SEQUENCE [LARGE SCALE GENOMIC DNA]</scope>
    <source>
        <strain evidence="2">JCM 31486</strain>
    </source>
</reference>